<sequence length="169" mass="19551">MGMIYLVRKKLFRSKEGMKQLYYAVQRTLQPRGGVTTEKLAQRMARRKGMGEGDVQSVLVDLPKYIEEALSEGESVTIRGLGSFNLAITSEGFEHPDDVMPGKVRVSRIYFKPDRMLTGRLRQNMDFFRYPLSKYFPHEMLRPETLERERVQTPNKPEDETKDIDTVTG</sequence>
<evidence type="ECO:0000256" key="1">
    <source>
        <dbReference type="ARBA" id="ARBA00023125"/>
    </source>
</evidence>
<dbReference type="RefSeq" id="WP_007212343.1">
    <property type="nucleotide sequence ID" value="NZ_CABMLT010000010.1"/>
</dbReference>
<evidence type="ECO:0000259" key="3">
    <source>
        <dbReference type="Pfam" id="PF18291"/>
    </source>
</evidence>
<dbReference type="EMBL" id="VVYW01000001">
    <property type="protein sequence ID" value="KAA5411295.1"/>
    <property type="molecule type" value="Genomic_DNA"/>
</dbReference>
<gene>
    <name evidence="4" type="ORF">BcellWH2_03927</name>
    <name evidence="6" type="ORF">F2Y81_22130</name>
    <name evidence="5" type="ORF">F2Y86_00805</name>
    <name evidence="7" type="ORF">F2Y87_12385</name>
</gene>
<name>A0A0P0FU99_9BACE</name>
<evidence type="ECO:0000313" key="8">
    <source>
        <dbReference type="Proteomes" id="UP000061809"/>
    </source>
</evidence>
<evidence type="ECO:0000313" key="9">
    <source>
        <dbReference type="Proteomes" id="UP000325055"/>
    </source>
</evidence>
<dbReference type="Proteomes" id="UP000061809">
    <property type="component" value="Chromosome"/>
</dbReference>
<dbReference type="InterPro" id="IPR010992">
    <property type="entry name" value="IHF-like_DNA-bd_dom_sf"/>
</dbReference>
<dbReference type="EMBL" id="VVYX01000013">
    <property type="protein sequence ID" value="KAA5418720.1"/>
    <property type="molecule type" value="Genomic_DNA"/>
</dbReference>
<feature type="region of interest" description="Disordered" evidence="2">
    <location>
        <begin position="145"/>
        <end position="169"/>
    </location>
</feature>
<dbReference type="AlphaFoldDB" id="A0A0P0FU99"/>
<dbReference type="EMBL" id="CP012801">
    <property type="protein sequence ID" value="ALJ61148.1"/>
    <property type="molecule type" value="Genomic_DNA"/>
</dbReference>
<dbReference type="KEGG" id="bcel:BcellWH2_03927"/>
<dbReference type="eggNOG" id="COG0776">
    <property type="taxonomic scope" value="Bacteria"/>
</dbReference>
<dbReference type="GeneID" id="66310308"/>
<organism evidence="4 8">
    <name type="scientific">Bacteroides cellulosilyticus</name>
    <dbReference type="NCBI Taxonomy" id="246787"/>
    <lineage>
        <taxon>Bacteria</taxon>
        <taxon>Pseudomonadati</taxon>
        <taxon>Bacteroidota</taxon>
        <taxon>Bacteroidia</taxon>
        <taxon>Bacteroidales</taxon>
        <taxon>Bacteroidaceae</taxon>
        <taxon>Bacteroides</taxon>
    </lineage>
</organism>
<dbReference type="EMBL" id="VVYV01000047">
    <property type="protein sequence ID" value="KAA5413832.1"/>
    <property type="molecule type" value="Genomic_DNA"/>
</dbReference>
<evidence type="ECO:0000313" key="5">
    <source>
        <dbReference type="EMBL" id="KAA5411295.1"/>
    </source>
</evidence>
<evidence type="ECO:0000313" key="6">
    <source>
        <dbReference type="EMBL" id="KAA5413832.1"/>
    </source>
</evidence>
<dbReference type="Pfam" id="PF18291">
    <property type="entry name" value="HU-HIG"/>
    <property type="match status" value="1"/>
</dbReference>
<reference evidence="4 8" key="1">
    <citation type="journal article" date="2015" name="Science">
        <title>Genetic determinants of in vivo fitness and diet responsiveness in multiple human gut Bacteroides.</title>
        <authorList>
            <person name="Wu M."/>
            <person name="McNulty N.P."/>
            <person name="Rodionov D.A."/>
            <person name="Khoroshkin M.S."/>
            <person name="Griffin N.W."/>
            <person name="Cheng J."/>
            <person name="Latreille P."/>
            <person name="Kerstetter R.A."/>
            <person name="Terrapon N."/>
            <person name="Henrissat B."/>
            <person name="Osterman A.L."/>
            <person name="Gordon J.I."/>
        </authorList>
    </citation>
    <scope>NUCLEOTIDE SEQUENCE [LARGE SCALE GENOMIC DNA]</scope>
    <source>
        <strain evidence="4 8">WH2</strain>
    </source>
</reference>
<dbReference type="Gene3D" id="4.10.520.10">
    <property type="entry name" value="IHF-like DNA-binding proteins"/>
    <property type="match status" value="1"/>
</dbReference>
<keyword evidence="1 4" id="KW-0238">DNA-binding</keyword>
<dbReference type="InterPro" id="IPR041607">
    <property type="entry name" value="HU-HIG"/>
</dbReference>
<dbReference type="Proteomes" id="UP000325055">
    <property type="component" value="Unassembled WGS sequence"/>
</dbReference>
<evidence type="ECO:0000313" key="4">
    <source>
        <dbReference type="EMBL" id="ALJ61148.1"/>
    </source>
</evidence>
<evidence type="ECO:0000313" key="10">
    <source>
        <dbReference type="Proteomes" id="UP000448877"/>
    </source>
</evidence>
<evidence type="ECO:0000256" key="2">
    <source>
        <dbReference type="SAM" id="MobiDB-lite"/>
    </source>
</evidence>
<evidence type="ECO:0000313" key="7">
    <source>
        <dbReference type="EMBL" id="KAA5418720.1"/>
    </source>
</evidence>
<dbReference type="GO" id="GO:0003677">
    <property type="term" value="F:DNA binding"/>
    <property type="evidence" value="ECO:0007669"/>
    <property type="project" value="UniProtKB-KW"/>
</dbReference>
<dbReference type="Proteomes" id="UP000448877">
    <property type="component" value="Unassembled WGS sequence"/>
</dbReference>
<accession>A0A0P0FU99</accession>
<dbReference type="NCBIfam" id="TIGR01201">
    <property type="entry name" value="HU_rel"/>
    <property type="match status" value="1"/>
</dbReference>
<dbReference type="PATRIC" id="fig|246787.4.peg.4063"/>
<evidence type="ECO:0000313" key="11">
    <source>
        <dbReference type="Proteomes" id="UP000482653"/>
    </source>
</evidence>
<reference evidence="9 10" key="2">
    <citation type="journal article" date="2019" name="Nat. Med.">
        <title>A library of human gut bacterial isolates paired with longitudinal multiomics data enables mechanistic microbiome research.</title>
        <authorList>
            <person name="Poyet M."/>
            <person name="Groussin M."/>
            <person name="Gibbons S.M."/>
            <person name="Avila-Pacheco J."/>
            <person name="Jiang X."/>
            <person name="Kearney S.M."/>
            <person name="Perrotta A.R."/>
            <person name="Berdy B."/>
            <person name="Zhao S."/>
            <person name="Lieberman T.D."/>
            <person name="Swanson P.K."/>
            <person name="Smith M."/>
            <person name="Roesemann S."/>
            <person name="Alexander J.E."/>
            <person name="Rich S.A."/>
            <person name="Livny J."/>
            <person name="Vlamakis H."/>
            <person name="Clish C."/>
            <person name="Bullock K."/>
            <person name="Deik A."/>
            <person name="Scott J."/>
            <person name="Pierce K.A."/>
            <person name="Xavier R.J."/>
            <person name="Alm E.J."/>
        </authorList>
    </citation>
    <scope>NUCLEOTIDE SEQUENCE [LARGE SCALE GENOMIC DNA]</scope>
    <source>
        <strain evidence="6 10">BIOML-A6</strain>
        <strain evidence="5 9">BIOML-A7</strain>
        <strain evidence="7 11">BIOML-A8</strain>
    </source>
</reference>
<dbReference type="Proteomes" id="UP000482653">
    <property type="component" value="Unassembled WGS sequence"/>
</dbReference>
<proteinExistence type="predicted"/>
<protein>
    <submittedName>
        <fullName evidence="4 5">DNA-binding protein</fullName>
    </submittedName>
</protein>
<dbReference type="SUPFAM" id="SSF47729">
    <property type="entry name" value="IHF-like DNA-binding proteins"/>
    <property type="match status" value="1"/>
</dbReference>
<dbReference type="InterPro" id="IPR005902">
    <property type="entry name" value="HU_DNA-bd_put"/>
</dbReference>
<feature type="domain" description="HU" evidence="3">
    <location>
        <begin position="1"/>
        <end position="124"/>
    </location>
</feature>